<feature type="non-terminal residue" evidence="14">
    <location>
        <position position="799"/>
    </location>
</feature>
<evidence type="ECO:0000256" key="7">
    <source>
        <dbReference type="ARBA" id="ARBA00022801"/>
    </source>
</evidence>
<keyword evidence="10" id="KW-0234">DNA repair</keyword>
<keyword evidence="7" id="KW-0378">Hydrolase</keyword>
<dbReference type="EMBL" id="PKSL01000179">
    <property type="protein sequence ID" value="POW00416.1"/>
    <property type="molecule type" value="Genomic_DNA"/>
</dbReference>
<dbReference type="VEuPathDB" id="FungiDB:PSTT_13156"/>
<feature type="compositionally biased region" description="Low complexity" evidence="13">
    <location>
        <begin position="283"/>
        <end position="293"/>
    </location>
</feature>
<keyword evidence="11" id="KW-0539">Nucleus</keyword>
<accession>A0A2S4USZ4</accession>
<dbReference type="GO" id="GO:0031573">
    <property type="term" value="P:mitotic intra-S DNA damage checkpoint signaling"/>
    <property type="evidence" value="ECO:0007669"/>
    <property type="project" value="TreeGrafter"/>
</dbReference>
<keyword evidence="5" id="KW-0255">Endonuclease</keyword>
<feature type="compositionally biased region" description="Low complexity" evidence="13">
    <location>
        <begin position="239"/>
        <end position="254"/>
    </location>
</feature>
<dbReference type="GO" id="GO:0031297">
    <property type="term" value="P:replication fork processing"/>
    <property type="evidence" value="ECO:0007669"/>
    <property type="project" value="TreeGrafter"/>
</dbReference>
<evidence type="ECO:0000256" key="1">
    <source>
        <dbReference type="ARBA" id="ARBA00001946"/>
    </source>
</evidence>
<keyword evidence="8" id="KW-0460">Magnesium</keyword>
<dbReference type="PANTHER" id="PTHR21077:SF5">
    <property type="entry name" value="CROSSOVER JUNCTION ENDONUCLEASE MMS4"/>
    <property type="match status" value="1"/>
</dbReference>
<name>A0A2S4USZ4_9BASI</name>
<feature type="region of interest" description="Disordered" evidence="13">
    <location>
        <begin position="334"/>
        <end position="464"/>
    </location>
</feature>
<dbReference type="GO" id="GO:0048476">
    <property type="term" value="C:Holliday junction resolvase complex"/>
    <property type="evidence" value="ECO:0007669"/>
    <property type="project" value="InterPro"/>
</dbReference>
<dbReference type="FunFam" id="1.10.150.670:FF:000004">
    <property type="entry name" value="Crossover junction endonuclease EME1"/>
    <property type="match status" value="1"/>
</dbReference>
<evidence type="ECO:0000256" key="9">
    <source>
        <dbReference type="ARBA" id="ARBA00023172"/>
    </source>
</evidence>
<evidence type="ECO:0000256" key="10">
    <source>
        <dbReference type="ARBA" id="ARBA00023204"/>
    </source>
</evidence>
<feature type="region of interest" description="Disordered" evidence="13">
    <location>
        <begin position="46"/>
        <end position="312"/>
    </location>
</feature>
<dbReference type="Gene3D" id="1.10.150.670">
    <property type="entry name" value="Crossover junction endonuclease EME1, DNA-binding domain"/>
    <property type="match status" value="1"/>
</dbReference>
<dbReference type="GO" id="GO:0000712">
    <property type="term" value="P:resolution of meiotic recombination intermediates"/>
    <property type="evidence" value="ECO:0007669"/>
    <property type="project" value="TreeGrafter"/>
</dbReference>
<dbReference type="GO" id="GO:0008821">
    <property type="term" value="F:crossover junction DNA endonuclease activity"/>
    <property type="evidence" value="ECO:0007669"/>
    <property type="project" value="TreeGrafter"/>
</dbReference>
<evidence type="ECO:0000256" key="8">
    <source>
        <dbReference type="ARBA" id="ARBA00022842"/>
    </source>
</evidence>
<keyword evidence="9" id="KW-0233">DNA recombination</keyword>
<evidence type="ECO:0000256" key="11">
    <source>
        <dbReference type="ARBA" id="ARBA00023242"/>
    </source>
</evidence>
<dbReference type="GO" id="GO:0046872">
    <property type="term" value="F:metal ion binding"/>
    <property type="evidence" value="ECO:0007669"/>
    <property type="project" value="UniProtKB-KW"/>
</dbReference>
<dbReference type="VEuPathDB" id="FungiDB:PSHT_14367"/>
<reference evidence="14" key="1">
    <citation type="submission" date="2017-12" db="EMBL/GenBank/DDBJ databases">
        <title>Gene loss provides genomic basis for host adaptation in cereal stripe rust fungi.</title>
        <authorList>
            <person name="Xia C."/>
        </authorList>
    </citation>
    <scope>NUCLEOTIDE SEQUENCE [LARGE SCALE GENOMIC DNA]</scope>
    <source>
        <strain evidence="14">93-210</strain>
    </source>
</reference>
<dbReference type="AlphaFoldDB" id="A0A2S4USZ4"/>
<keyword evidence="6" id="KW-0227">DNA damage</keyword>
<evidence type="ECO:0000313" key="15">
    <source>
        <dbReference type="Proteomes" id="UP000239156"/>
    </source>
</evidence>
<evidence type="ECO:0000256" key="2">
    <source>
        <dbReference type="ARBA" id="ARBA00004123"/>
    </source>
</evidence>
<dbReference type="InterPro" id="IPR033310">
    <property type="entry name" value="Mms4/EME1/EME2"/>
</dbReference>
<evidence type="ECO:0000256" key="3">
    <source>
        <dbReference type="ARBA" id="ARBA00022722"/>
    </source>
</evidence>
<feature type="compositionally biased region" description="Polar residues" evidence="13">
    <location>
        <begin position="67"/>
        <end position="76"/>
    </location>
</feature>
<feature type="non-terminal residue" evidence="14">
    <location>
        <position position="1"/>
    </location>
</feature>
<protein>
    <submittedName>
        <fullName evidence="14">Uncharacterized protein</fullName>
    </submittedName>
</protein>
<dbReference type="InterPro" id="IPR042530">
    <property type="entry name" value="EME1/EME2_C"/>
</dbReference>
<keyword evidence="12" id="KW-0469">Meiosis</keyword>
<evidence type="ECO:0000256" key="13">
    <source>
        <dbReference type="SAM" id="MobiDB-lite"/>
    </source>
</evidence>
<dbReference type="PANTHER" id="PTHR21077">
    <property type="entry name" value="EME1 PROTEIN"/>
    <property type="match status" value="1"/>
</dbReference>
<feature type="compositionally biased region" description="Basic and acidic residues" evidence="13">
    <location>
        <begin position="348"/>
        <end position="361"/>
    </location>
</feature>
<evidence type="ECO:0000256" key="4">
    <source>
        <dbReference type="ARBA" id="ARBA00022723"/>
    </source>
</evidence>
<feature type="compositionally biased region" description="Low complexity" evidence="13">
    <location>
        <begin position="212"/>
        <end position="223"/>
    </location>
</feature>
<gene>
    <name evidence="14" type="ORF">PSTT_13156</name>
</gene>
<comment type="cofactor">
    <cofactor evidence="1">
        <name>Mg(2+)</name>
        <dbReference type="ChEBI" id="CHEBI:18420"/>
    </cofactor>
</comment>
<dbReference type="GO" id="GO:0005634">
    <property type="term" value="C:nucleus"/>
    <property type="evidence" value="ECO:0007669"/>
    <property type="project" value="UniProtKB-SubCell"/>
</dbReference>
<dbReference type="GO" id="GO:0006302">
    <property type="term" value="P:double-strand break repair"/>
    <property type="evidence" value="ECO:0007669"/>
    <property type="project" value="TreeGrafter"/>
</dbReference>
<keyword evidence="4" id="KW-0479">Metal-binding</keyword>
<keyword evidence="3" id="KW-0540">Nuclease</keyword>
<evidence type="ECO:0000256" key="12">
    <source>
        <dbReference type="ARBA" id="ARBA00023254"/>
    </source>
</evidence>
<keyword evidence="15" id="KW-1185">Reference proteome</keyword>
<feature type="compositionally biased region" description="Polar residues" evidence="13">
    <location>
        <begin position="452"/>
        <end position="464"/>
    </location>
</feature>
<comment type="subcellular location">
    <subcellularLocation>
        <location evidence="2">Nucleus</location>
    </subcellularLocation>
</comment>
<sequence length="799" mass="88070">RRDVLSVTRGPALLVLTAERSLHFWRSKTVQSTYRIGIRQLSPRNKPIEYSTTSGMDSDSDIEIVPTKSTKPSASQAPPKKIPRPRRVAATKLPSLSPVPVPKVLKRPAGNSIDASAPADTDRDHRRSSKRTHQSASIPPDPPQSSLSPLPSSPDPQEPSHSPATRGRPNPTNLSPIGSPQAEDDHGSRMSCPTSPPLKKGTPSQAVIELGSSPLSACDPSSSYAQPRIPIQKNTTQRSSSPLSDLSSKSPKNDNTGESGPSARSDKSASALRKKSQINPPTDSDSSDALSDLGSIFGVSKPGLKPQKPQQSYYQLSQVYYDVTQQLPRFRILSGNNKTLPRSHTAPHKADELRNAVDKGKGKAKQSVETPLSSIDAGEENQLSAPELDDFNFNRDPSPHDRSPSGPSSRHPSPPPAPVNKTTANRIEKQAQAAQARLLREPKRLPRKKRSTTTASNERQNKLTLNRKETVSEVRMYVPKSLKKSKMHPFAKACEVLRKGSRRRRMCDESTSEPKGVVRWVRTATKEWDEDRGIFIPLGSGNSKETSEPTVLVVWTGKEVDEVIASGADQLMKKLKLSSHIIHKTRSLFIVISGLETILRAEKRNEDTMITNEARERLAIQRNESNPSTINRTKSKTNLFKNSRDKILKELEVLKIITKAFVIRVEDKNEFANCYGNDYGNWSALRLEVSGTKGTNNEDTYIKMLSSLTRVTENEGKGIVSKFPTIKSLYQSWERGIEKNGLAWAEDMLIGCSKSNAMTAVNTNRKIGKVTSKRIFDIMFNSKNGDAAVVLLFITPSDS</sequence>
<dbReference type="Proteomes" id="UP000239156">
    <property type="component" value="Unassembled WGS sequence"/>
</dbReference>
<evidence type="ECO:0000256" key="5">
    <source>
        <dbReference type="ARBA" id="ARBA00022759"/>
    </source>
</evidence>
<comment type="caution">
    <text evidence="14">The sequence shown here is derived from an EMBL/GenBank/DDBJ whole genome shotgun (WGS) entry which is preliminary data.</text>
</comment>
<organism evidence="14 15">
    <name type="scientific">Puccinia striiformis</name>
    <dbReference type="NCBI Taxonomy" id="27350"/>
    <lineage>
        <taxon>Eukaryota</taxon>
        <taxon>Fungi</taxon>
        <taxon>Dikarya</taxon>
        <taxon>Basidiomycota</taxon>
        <taxon>Pucciniomycotina</taxon>
        <taxon>Pucciniomycetes</taxon>
        <taxon>Pucciniales</taxon>
        <taxon>Pucciniaceae</taxon>
        <taxon>Puccinia</taxon>
    </lineage>
</organism>
<proteinExistence type="predicted"/>
<evidence type="ECO:0000256" key="6">
    <source>
        <dbReference type="ARBA" id="ARBA00022763"/>
    </source>
</evidence>
<evidence type="ECO:0000313" key="14">
    <source>
        <dbReference type="EMBL" id="POW00416.1"/>
    </source>
</evidence>